<dbReference type="SUPFAM" id="SSF50156">
    <property type="entry name" value="PDZ domain-like"/>
    <property type="match status" value="1"/>
</dbReference>
<feature type="region of interest" description="Disordered" evidence="1">
    <location>
        <begin position="44"/>
        <end position="71"/>
    </location>
</feature>
<evidence type="ECO:0000313" key="3">
    <source>
        <dbReference type="EMBL" id="OWY99728.1"/>
    </source>
</evidence>
<organism evidence="3 4">
    <name type="scientific">Phytophthora megakarya</name>
    <dbReference type="NCBI Taxonomy" id="4795"/>
    <lineage>
        <taxon>Eukaryota</taxon>
        <taxon>Sar</taxon>
        <taxon>Stramenopiles</taxon>
        <taxon>Oomycota</taxon>
        <taxon>Peronosporomycetes</taxon>
        <taxon>Peronosporales</taxon>
        <taxon>Peronosporaceae</taxon>
        <taxon>Phytophthora</taxon>
    </lineage>
</organism>
<evidence type="ECO:0000259" key="2">
    <source>
        <dbReference type="PROSITE" id="PS50106"/>
    </source>
</evidence>
<dbReference type="Proteomes" id="UP000198211">
    <property type="component" value="Unassembled WGS sequence"/>
</dbReference>
<feature type="domain" description="PDZ" evidence="2">
    <location>
        <begin position="81"/>
        <end position="161"/>
    </location>
</feature>
<dbReference type="Gene3D" id="2.30.42.10">
    <property type="match status" value="1"/>
</dbReference>
<protein>
    <submittedName>
        <fullName evidence="3">Myosin</fullName>
    </submittedName>
</protein>
<dbReference type="InterPro" id="IPR036034">
    <property type="entry name" value="PDZ_sf"/>
</dbReference>
<keyword evidence="4" id="KW-1185">Reference proteome</keyword>
<dbReference type="AlphaFoldDB" id="A0A225V424"/>
<gene>
    <name evidence="3" type="ORF">PHMEG_00029226</name>
</gene>
<evidence type="ECO:0000313" key="4">
    <source>
        <dbReference type="Proteomes" id="UP000198211"/>
    </source>
</evidence>
<dbReference type="InterPro" id="IPR001478">
    <property type="entry name" value="PDZ"/>
</dbReference>
<accession>A0A225V424</accession>
<dbReference type="PROSITE" id="PS50106">
    <property type="entry name" value="PDZ"/>
    <property type="match status" value="1"/>
</dbReference>
<name>A0A225V424_9STRA</name>
<comment type="caution">
    <text evidence="3">The sequence shown here is derived from an EMBL/GenBank/DDBJ whole genome shotgun (WGS) entry which is preliminary data.</text>
</comment>
<dbReference type="EMBL" id="NBNE01008221">
    <property type="protein sequence ID" value="OWY99728.1"/>
    <property type="molecule type" value="Genomic_DNA"/>
</dbReference>
<dbReference type="OrthoDB" id="127276at2759"/>
<reference evidence="4" key="1">
    <citation type="submission" date="2017-03" db="EMBL/GenBank/DDBJ databases">
        <title>Phytopthora megakarya and P. palmivora, two closely related causual agents of cacao black pod achieved similar genome size and gene model numbers by different mechanisms.</title>
        <authorList>
            <person name="Ali S."/>
            <person name="Shao J."/>
            <person name="Larry D.J."/>
            <person name="Kronmiller B."/>
            <person name="Shen D."/>
            <person name="Strem M.D."/>
            <person name="Melnick R.L."/>
            <person name="Guiltinan M.J."/>
            <person name="Tyler B.M."/>
            <person name="Meinhardt L.W."/>
            <person name="Bailey B.A."/>
        </authorList>
    </citation>
    <scope>NUCLEOTIDE SEQUENCE [LARGE SCALE GENOMIC DNA]</scope>
    <source>
        <strain evidence="4">zdho120</strain>
    </source>
</reference>
<proteinExistence type="predicted"/>
<evidence type="ECO:0000256" key="1">
    <source>
        <dbReference type="SAM" id="MobiDB-lite"/>
    </source>
</evidence>
<sequence length="174" mass="20087">MWKIEEGDFLIAINECSTHSSSMTYESVMQVVATGARPAVLRFRRPTPEERRRIPTRKRKPTNEERLGRRRNRERLEKTLSYVIWREGDGPLGVSLKKHRDSLYPIVADMNRSSVVRPHASIGDVLISINQHEICKLGDKRWVHLLKSAPKPLVLTFRRLEAPVNQKGARTLDL</sequence>